<sequence>MGAKLVAQRPHQGRADHGVVMRLDTVRNVTHGQLARRWENGFGLLEAAHDLAQHGHELLALDDQRVRRLGSIANNSL</sequence>
<accession>A0A1B1AF87</accession>
<dbReference type="InParanoid" id="A0A1B1AF87"/>
<dbReference type="KEGG" id="cbot:ATE48_04450"/>
<dbReference type="EMBL" id="CP013244">
    <property type="protein sequence ID" value="ANP45220.1"/>
    <property type="molecule type" value="Genomic_DNA"/>
</dbReference>
<name>A0A1B1AF87_9PROT</name>
<dbReference type="Proteomes" id="UP000092498">
    <property type="component" value="Chromosome"/>
</dbReference>
<protein>
    <submittedName>
        <fullName evidence="1">Uncharacterized protein</fullName>
    </submittedName>
</protein>
<organism evidence="1 2">
    <name type="scientific">Candidatus Viadribacter manganicus</name>
    <dbReference type="NCBI Taxonomy" id="1759059"/>
    <lineage>
        <taxon>Bacteria</taxon>
        <taxon>Pseudomonadati</taxon>
        <taxon>Pseudomonadota</taxon>
        <taxon>Alphaproteobacteria</taxon>
        <taxon>Hyphomonadales</taxon>
        <taxon>Hyphomonadaceae</taxon>
        <taxon>Candidatus Viadribacter</taxon>
    </lineage>
</organism>
<reference evidence="1 2" key="1">
    <citation type="submission" date="2015-11" db="EMBL/GenBank/DDBJ databases">
        <title>Whole-Genome Sequence of Candidatus Oderbacter manganicum from the National Park Lower Oder Valley, Germany.</title>
        <authorList>
            <person name="Braun B."/>
            <person name="Liere K."/>
            <person name="Szewzyk U."/>
        </authorList>
    </citation>
    <scope>NUCLEOTIDE SEQUENCE [LARGE SCALE GENOMIC DNA]</scope>
    <source>
        <strain evidence="1 2">OTSz_A_272</strain>
    </source>
</reference>
<keyword evidence="2" id="KW-1185">Reference proteome</keyword>
<dbReference type="STRING" id="1759059.ATE48_04450"/>
<gene>
    <name evidence="1" type="ORF">ATE48_04450</name>
</gene>
<dbReference type="AlphaFoldDB" id="A0A1B1AF87"/>
<evidence type="ECO:0000313" key="1">
    <source>
        <dbReference type="EMBL" id="ANP45220.1"/>
    </source>
</evidence>
<proteinExistence type="predicted"/>
<evidence type="ECO:0000313" key="2">
    <source>
        <dbReference type="Proteomes" id="UP000092498"/>
    </source>
</evidence>